<dbReference type="GO" id="GO:0003700">
    <property type="term" value="F:DNA-binding transcription factor activity"/>
    <property type="evidence" value="ECO:0007669"/>
    <property type="project" value="InterPro"/>
</dbReference>
<dbReference type="EMBL" id="FONW01000001">
    <property type="protein sequence ID" value="SFE42722.1"/>
    <property type="molecule type" value="Genomic_DNA"/>
</dbReference>
<feature type="signal peptide" evidence="4">
    <location>
        <begin position="1"/>
        <end position="18"/>
    </location>
</feature>
<feature type="coiled-coil region" evidence="1">
    <location>
        <begin position="391"/>
        <end position="418"/>
    </location>
</feature>
<gene>
    <name evidence="6" type="ORF">SAMN05216283_101110</name>
</gene>
<sequence length="613" mass="71337">MRFYLLLIVLLLCVSVSAQETQQDSIRMYFKQIERLIDNKQDYPEIFSEPEHLLLQKAKASGVEKVELLLQLYVSYMYKSIETAKSLNDEALHLSQSIGFKDGELRAKYNQAYLIFINGGFDESMKIVINTEQEADKLSYPESYADFKTLKSYIYTERGEYDLALETGLKLLDEAEKSTNSYLLMKACFSLSHYYLRMESYSTALSYCLRGLEQIIKLKKFYYVYPKIDEIARMTAKLNNTQGALEAYDFFLEVERKAGPAGSFIQSIVYMNMADIYMHNQNLDKAQEFLATAQQMNYENKYKFRIPRAWILQAELFLLSKDTTNAIHCYEESLDAAEAIDAFDVVKSNSFILAELYKQQKQPAKVYEYTNLYNAIRDSLFNNEKEQKIIILETRRKVKEVTQMKKILELENEAQRNKLKLIAIILIFISMSATGMTYSYFKVKAKNKLLYRRTVELAAMQSEKPLLKKTAPPVKEASPSKTQASKKNQAIDDDLKDMILHRLDKLEQDNFFLNPNCNLHEVATQLKTNSKYLSQVINQEKESNFNNYINELRINYLVAKLWKEPEFRRNKLSYMAISVGFNNLNTFTAAFKKRLGIVPSYFIKELNKESNPD</sequence>
<dbReference type="InterPro" id="IPR018060">
    <property type="entry name" value="HTH_AraC"/>
</dbReference>
<keyword evidence="1" id="KW-0175">Coiled coil</keyword>
<organism evidence="6 7">
    <name type="scientific">Sunxiuqinia elliptica</name>
    <dbReference type="NCBI Taxonomy" id="655355"/>
    <lineage>
        <taxon>Bacteria</taxon>
        <taxon>Pseudomonadati</taxon>
        <taxon>Bacteroidota</taxon>
        <taxon>Bacteroidia</taxon>
        <taxon>Marinilabiliales</taxon>
        <taxon>Prolixibacteraceae</taxon>
        <taxon>Sunxiuqinia</taxon>
    </lineage>
</organism>
<accession>A0A1I2AFS6</accession>
<feature type="chain" id="PRO_5011755954" evidence="4">
    <location>
        <begin position="19"/>
        <end position="613"/>
    </location>
</feature>
<dbReference type="AlphaFoldDB" id="A0A1I2AFS6"/>
<dbReference type="Pfam" id="PF12833">
    <property type="entry name" value="HTH_18"/>
    <property type="match status" value="1"/>
</dbReference>
<dbReference type="Gene3D" id="1.10.10.60">
    <property type="entry name" value="Homeodomain-like"/>
    <property type="match status" value="2"/>
</dbReference>
<reference evidence="6 7" key="1">
    <citation type="submission" date="2016-10" db="EMBL/GenBank/DDBJ databases">
        <authorList>
            <person name="de Groot N.N."/>
        </authorList>
    </citation>
    <scope>NUCLEOTIDE SEQUENCE [LARGE SCALE GENOMIC DNA]</scope>
    <source>
        <strain evidence="6 7">CGMCC 1.9156</strain>
    </source>
</reference>
<dbReference type="Proteomes" id="UP000198964">
    <property type="component" value="Unassembled WGS sequence"/>
</dbReference>
<keyword evidence="3" id="KW-0812">Transmembrane</keyword>
<keyword evidence="4" id="KW-0732">Signal</keyword>
<name>A0A1I2AFS6_9BACT</name>
<evidence type="ECO:0000259" key="5">
    <source>
        <dbReference type="PROSITE" id="PS01124"/>
    </source>
</evidence>
<dbReference type="GO" id="GO:0043565">
    <property type="term" value="F:sequence-specific DNA binding"/>
    <property type="evidence" value="ECO:0007669"/>
    <property type="project" value="InterPro"/>
</dbReference>
<keyword evidence="7" id="KW-1185">Reference proteome</keyword>
<dbReference type="InterPro" id="IPR011990">
    <property type="entry name" value="TPR-like_helical_dom_sf"/>
</dbReference>
<protein>
    <submittedName>
        <fullName evidence="6">Tetratricopeptide repeat-containing protein</fullName>
    </submittedName>
</protein>
<dbReference type="Gene3D" id="1.25.40.10">
    <property type="entry name" value="Tetratricopeptide repeat domain"/>
    <property type="match status" value="2"/>
</dbReference>
<dbReference type="InterPro" id="IPR019734">
    <property type="entry name" value="TPR_rpt"/>
</dbReference>
<evidence type="ECO:0000256" key="3">
    <source>
        <dbReference type="SAM" id="Phobius"/>
    </source>
</evidence>
<dbReference type="SUPFAM" id="SSF48452">
    <property type="entry name" value="TPR-like"/>
    <property type="match status" value="2"/>
</dbReference>
<proteinExistence type="predicted"/>
<evidence type="ECO:0000313" key="6">
    <source>
        <dbReference type="EMBL" id="SFE42722.1"/>
    </source>
</evidence>
<evidence type="ECO:0000256" key="4">
    <source>
        <dbReference type="SAM" id="SignalP"/>
    </source>
</evidence>
<dbReference type="SMART" id="SM00342">
    <property type="entry name" value="HTH_ARAC"/>
    <property type="match status" value="1"/>
</dbReference>
<dbReference type="SMART" id="SM00028">
    <property type="entry name" value="TPR"/>
    <property type="match status" value="4"/>
</dbReference>
<dbReference type="PROSITE" id="PS01124">
    <property type="entry name" value="HTH_ARAC_FAMILY_2"/>
    <property type="match status" value="1"/>
</dbReference>
<feature type="domain" description="HTH araC/xylS-type" evidence="5">
    <location>
        <begin position="501"/>
        <end position="605"/>
    </location>
</feature>
<feature type="transmembrane region" description="Helical" evidence="3">
    <location>
        <begin position="421"/>
        <end position="441"/>
    </location>
</feature>
<keyword evidence="3" id="KW-1133">Transmembrane helix</keyword>
<keyword evidence="3" id="KW-0472">Membrane</keyword>
<evidence type="ECO:0000313" key="7">
    <source>
        <dbReference type="Proteomes" id="UP000198964"/>
    </source>
</evidence>
<dbReference type="STRING" id="655355.SAMN05216283_101110"/>
<feature type="region of interest" description="Disordered" evidence="2">
    <location>
        <begin position="466"/>
        <end position="487"/>
    </location>
</feature>
<dbReference type="Pfam" id="PF13181">
    <property type="entry name" value="TPR_8"/>
    <property type="match status" value="1"/>
</dbReference>
<dbReference type="RefSeq" id="WP_093917868.1">
    <property type="nucleotide sequence ID" value="NZ_FONW01000001.1"/>
</dbReference>
<evidence type="ECO:0000256" key="1">
    <source>
        <dbReference type="SAM" id="Coils"/>
    </source>
</evidence>
<evidence type="ECO:0000256" key="2">
    <source>
        <dbReference type="SAM" id="MobiDB-lite"/>
    </source>
</evidence>